<accession>X1T718</accession>
<comment type="caution">
    <text evidence="1">The sequence shown here is derived from an EMBL/GenBank/DDBJ whole genome shotgun (WGS) entry which is preliminary data.</text>
</comment>
<dbReference type="EMBL" id="BARW01018657">
    <property type="protein sequence ID" value="GAJ01143.1"/>
    <property type="molecule type" value="Genomic_DNA"/>
</dbReference>
<gene>
    <name evidence="1" type="ORF">S12H4_31895</name>
</gene>
<reference evidence="1" key="1">
    <citation type="journal article" date="2014" name="Front. Microbiol.">
        <title>High frequency of phylogenetically diverse reductive dehalogenase-homologous genes in deep subseafloor sedimentary metagenomes.</title>
        <authorList>
            <person name="Kawai M."/>
            <person name="Futagami T."/>
            <person name="Toyoda A."/>
            <person name="Takaki Y."/>
            <person name="Nishi S."/>
            <person name="Hori S."/>
            <person name="Arai W."/>
            <person name="Tsubouchi T."/>
            <person name="Morono Y."/>
            <person name="Uchiyama I."/>
            <person name="Ito T."/>
            <person name="Fujiyama A."/>
            <person name="Inagaki F."/>
            <person name="Takami H."/>
        </authorList>
    </citation>
    <scope>NUCLEOTIDE SEQUENCE</scope>
    <source>
        <strain evidence="1">Expedition CK06-06</strain>
    </source>
</reference>
<dbReference type="AlphaFoldDB" id="X1T718"/>
<sequence>MKHKVYNEKFERLYLTYFMVLLRVFKKRQNLNFYYFPKFFYEEKGKDLLLNVYLYNKVKLFK</sequence>
<proteinExistence type="predicted"/>
<protein>
    <submittedName>
        <fullName evidence="1">Uncharacterized protein</fullName>
    </submittedName>
</protein>
<name>X1T718_9ZZZZ</name>
<organism evidence="1">
    <name type="scientific">marine sediment metagenome</name>
    <dbReference type="NCBI Taxonomy" id="412755"/>
    <lineage>
        <taxon>unclassified sequences</taxon>
        <taxon>metagenomes</taxon>
        <taxon>ecological metagenomes</taxon>
    </lineage>
</organism>
<evidence type="ECO:0000313" key="1">
    <source>
        <dbReference type="EMBL" id="GAJ01143.1"/>
    </source>
</evidence>